<keyword evidence="6" id="KW-0378">Hydrolase</keyword>
<evidence type="ECO:0000256" key="1">
    <source>
        <dbReference type="ARBA" id="ARBA00000221"/>
    </source>
</evidence>
<evidence type="ECO:0000313" key="10">
    <source>
        <dbReference type="Ensembl" id="ENSGALP00010022215.1"/>
    </source>
</evidence>
<dbReference type="Proteomes" id="UP000000539">
    <property type="component" value="Chromosome 3"/>
</dbReference>
<evidence type="ECO:0000256" key="8">
    <source>
        <dbReference type="SAM" id="Phobius"/>
    </source>
</evidence>
<keyword evidence="11" id="KW-1185">Reference proteome</keyword>
<dbReference type="InterPro" id="IPR029058">
    <property type="entry name" value="AB_hydrolase_fold"/>
</dbReference>
<dbReference type="GO" id="GO:0033961">
    <property type="term" value="F:cis-stilbene-oxide hydrolase activity"/>
    <property type="evidence" value="ECO:0007669"/>
    <property type="project" value="UniProtKB-EC"/>
</dbReference>
<comment type="similarity">
    <text evidence="3">Belongs to the peptidase S33 family.</text>
</comment>
<evidence type="ECO:0007829" key="12">
    <source>
        <dbReference type="PeptideAtlas" id="A0A8V0Z0Q9"/>
    </source>
</evidence>
<dbReference type="PANTHER" id="PTHR21661:SF70">
    <property type="entry name" value="EPOXIDE HYDROLASE 1"/>
    <property type="match status" value="1"/>
</dbReference>
<feature type="domain" description="Epoxide hydrolase N-terminal" evidence="9">
    <location>
        <begin position="95"/>
        <end position="204"/>
    </location>
</feature>
<keyword evidence="12" id="KW-1267">Proteomics identification</keyword>
<dbReference type="GeneTree" id="ENSGT00390000002210"/>
<dbReference type="OrthoDB" id="7130006at2759"/>
<keyword evidence="8" id="KW-1133">Transmembrane helix</keyword>
<evidence type="ECO:0000256" key="7">
    <source>
        <dbReference type="PIRSR" id="PIRSR001112-1"/>
    </source>
</evidence>
<dbReference type="Gene3D" id="3.40.50.1820">
    <property type="entry name" value="alpha/beta hydrolase"/>
    <property type="match status" value="1"/>
</dbReference>
<dbReference type="PRINTS" id="PR00412">
    <property type="entry name" value="EPOXHYDRLASE"/>
</dbReference>
<dbReference type="FunCoup" id="A0A8V0Z0Q9">
    <property type="interactions" value="1408"/>
</dbReference>
<evidence type="ECO:0000256" key="2">
    <source>
        <dbReference type="ARBA" id="ARBA00004111"/>
    </source>
</evidence>
<dbReference type="PANTHER" id="PTHR21661">
    <property type="entry name" value="EPOXIDE HYDROLASE 1-RELATED"/>
    <property type="match status" value="1"/>
</dbReference>
<feature type="active site" description="Proton donor" evidence="7">
    <location>
        <position position="423"/>
    </location>
</feature>
<reference evidence="10" key="2">
    <citation type="submission" date="2025-08" db="UniProtKB">
        <authorList>
            <consortium name="Ensembl"/>
        </authorList>
    </citation>
    <scope>IDENTIFICATION</scope>
    <source>
        <strain evidence="10">broiler</strain>
    </source>
</reference>
<protein>
    <recommendedName>
        <fullName evidence="4">microsomal epoxide hydrolase</fullName>
        <ecNumber evidence="4">3.3.2.9</ecNumber>
    </recommendedName>
</protein>
<dbReference type="AlphaFoldDB" id="A0A8V0Z0Q9"/>
<keyword evidence="5" id="KW-0058">Aromatic hydrocarbons catabolism</keyword>
<organism evidence="10 11">
    <name type="scientific">Gallus gallus</name>
    <name type="common">Chicken</name>
    <dbReference type="NCBI Taxonomy" id="9031"/>
    <lineage>
        <taxon>Eukaryota</taxon>
        <taxon>Metazoa</taxon>
        <taxon>Chordata</taxon>
        <taxon>Craniata</taxon>
        <taxon>Vertebrata</taxon>
        <taxon>Euteleostomi</taxon>
        <taxon>Archelosauria</taxon>
        <taxon>Archosauria</taxon>
        <taxon>Dinosauria</taxon>
        <taxon>Saurischia</taxon>
        <taxon>Theropoda</taxon>
        <taxon>Coelurosauria</taxon>
        <taxon>Aves</taxon>
        <taxon>Neognathae</taxon>
        <taxon>Galloanserae</taxon>
        <taxon>Galliformes</taxon>
        <taxon>Phasianidae</taxon>
        <taxon>Phasianinae</taxon>
        <taxon>Gallus</taxon>
    </lineage>
</organism>
<evidence type="ECO:0000259" key="9">
    <source>
        <dbReference type="Pfam" id="PF06441"/>
    </source>
</evidence>
<dbReference type="EC" id="3.3.2.9" evidence="4"/>
<dbReference type="Ensembl" id="ENSGALT00010038412.1">
    <property type="protein sequence ID" value="ENSGALP00010022215.1"/>
    <property type="gene ID" value="ENSGALG00010015935.1"/>
</dbReference>
<reference evidence="10" key="1">
    <citation type="submission" date="2020-11" db="EMBL/GenBank/DDBJ databases">
        <title>Gallus gallus (Chicken) genome, bGalGal1, GRCg7b, maternal haplotype autosomes + Z &amp; W.</title>
        <authorList>
            <person name="Warren W."/>
            <person name="Formenti G."/>
            <person name="Fedrigo O."/>
            <person name="Haase B."/>
            <person name="Mountcastle J."/>
            <person name="Balacco J."/>
            <person name="Tracey A."/>
            <person name="Schneider V."/>
            <person name="Okimoto R."/>
            <person name="Cheng H."/>
            <person name="Hawken R."/>
            <person name="Howe K."/>
            <person name="Jarvis E.D."/>
        </authorList>
    </citation>
    <scope>NUCLEOTIDE SEQUENCE [LARGE SCALE GENOMIC DNA]</scope>
    <source>
        <strain evidence="10">Broiler</strain>
    </source>
</reference>
<feature type="active site" description="Proton acceptor" evidence="7">
    <location>
        <position position="480"/>
    </location>
</feature>
<gene>
    <name evidence="10" type="primary">EPHX1</name>
</gene>
<evidence type="ECO:0000313" key="11">
    <source>
        <dbReference type="Proteomes" id="UP000000539"/>
    </source>
</evidence>
<dbReference type="PIRSF" id="PIRSF001112">
    <property type="entry name" value="Epoxide_hydrolase"/>
    <property type="match status" value="1"/>
</dbReference>
<keyword evidence="8" id="KW-0472">Membrane</keyword>
<feature type="transmembrane region" description="Helical" evidence="8">
    <location>
        <begin position="48"/>
        <end position="66"/>
    </location>
</feature>
<dbReference type="GO" id="GO:0097176">
    <property type="term" value="P:epoxide metabolic process"/>
    <property type="evidence" value="ECO:0000318"/>
    <property type="project" value="GO_Central"/>
</dbReference>
<name>A0A8V0Z0Q9_CHICK</name>
<proteinExistence type="evidence at protein level"/>
<dbReference type="GO" id="GO:0019369">
    <property type="term" value="P:arachidonate metabolic process"/>
    <property type="evidence" value="ECO:0007669"/>
    <property type="project" value="Ensembl"/>
</dbReference>
<evidence type="ECO:0000256" key="6">
    <source>
        <dbReference type="ARBA" id="ARBA00022801"/>
    </source>
</evidence>
<reference evidence="10" key="3">
    <citation type="submission" date="2025-09" db="UniProtKB">
        <authorList>
            <consortium name="Ensembl"/>
        </authorList>
    </citation>
    <scope>IDENTIFICATION</scope>
    <source>
        <strain evidence="10">broiler</strain>
    </source>
</reference>
<evidence type="ECO:0000256" key="5">
    <source>
        <dbReference type="ARBA" id="ARBA00022797"/>
    </source>
</evidence>
<evidence type="ECO:0000256" key="4">
    <source>
        <dbReference type="ARBA" id="ARBA00012091"/>
    </source>
</evidence>
<keyword evidence="8" id="KW-0812">Transmembrane</keyword>
<comment type="subcellular location">
    <subcellularLocation>
        <location evidence="2">Microsome membrane</location>
        <topology evidence="2">Single-pass membrane protein</topology>
    </subcellularLocation>
</comment>
<comment type="catalytic activity">
    <reaction evidence="1">
        <text>1-(4-methoxyphenyl)-N-methyl-N-[(3-methyloxetan-3-yl)methyl]methanamine + H2O = 2-{[(4-methoxybenzyl)(methyl)amino]methyl}-2-methylpropane-1,3-diol</text>
        <dbReference type="Rhea" id="RHEA:55764"/>
        <dbReference type="ChEBI" id="CHEBI:15377"/>
        <dbReference type="ChEBI" id="CHEBI:139161"/>
        <dbReference type="ChEBI" id="CHEBI:139164"/>
        <dbReference type="EC" id="3.3.2.9"/>
    </reaction>
</comment>
<dbReference type="InterPro" id="IPR000639">
    <property type="entry name" value="Epox_hydrolase-like"/>
</dbReference>
<evidence type="ECO:0000256" key="3">
    <source>
        <dbReference type="ARBA" id="ARBA00010088"/>
    </source>
</evidence>
<accession>A0A8V0Z0Q9</accession>
<dbReference type="InterPro" id="IPR010497">
    <property type="entry name" value="Epoxide_hydro_N"/>
</dbReference>
<dbReference type="GO" id="GO:0004301">
    <property type="term" value="F:epoxide hydrolase activity"/>
    <property type="evidence" value="ECO:0000318"/>
    <property type="project" value="GO_Central"/>
</dbReference>
<dbReference type="InterPro" id="IPR016292">
    <property type="entry name" value="Epoxide_hydrolase"/>
</dbReference>
<feature type="active site" description="Nucleophile" evidence="7">
    <location>
        <position position="273"/>
    </location>
</feature>
<dbReference type="Pfam" id="PF06441">
    <property type="entry name" value="EHN"/>
    <property type="match status" value="1"/>
</dbReference>
<sequence>MCYEVTQMLFQNEVQQTNSQGKALSVAFRTLNRPSADGCCCLKGRAGIMLLEIFLILGAIIIYFLLSKKKEETLPFKEGWWGKGQKPDTEEDTTIRPFKVEATEEELSDLFRRLDQARFTEPLEDSCFHYGINLAYLRKVVSYWKNEFNWKKQVEVLNKYPHFKTKIQGIDIHFVHIKPPRLPEGQSAKPLLMVHGWPGSFYEFYKIIPLLTDPASHGLSSEHVFEVICPSIPGYGFSEAPHKKGFDSVSAASVFYELMLRLGFHEFYAQGGDWGWLICTNLAQIAPNHLKGLHLNLASVTNMGFTHLLSILLGRYLPGLFGFQEEDVRRMFPFLKKGLYRILAESGYAHIQATRPDTVGCGLNDSPVGLAAYILEKFSVWTNPEFCNLVDGGLERKFNLDDLLTNIMIYWVSGCIISSMRFYKENMQKGIGTQKHEKLTVQVPTGIASFPNEVMHTPQAWAQKKYTNIVSFHFMPRGGHFAALEEPELLAEDILQFVGKVEKEQLWTKKRK</sequence>
<dbReference type="SUPFAM" id="SSF53474">
    <property type="entry name" value="alpha/beta-Hydrolases"/>
    <property type="match status" value="1"/>
</dbReference>